<dbReference type="Pfam" id="PF09250">
    <property type="entry name" value="Prim-Pol"/>
    <property type="match status" value="1"/>
</dbReference>
<gene>
    <name evidence="4" type="ORF">DTW94_16945</name>
</gene>
<dbReference type="CDD" id="cd04859">
    <property type="entry name" value="Prim_Pol"/>
    <property type="match status" value="1"/>
</dbReference>
<name>A0AAD0Q5L3_9ACTN</name>
<dbReference type="AlphaFoldDB" id="A0AAD0Q5L3"/>
<protein>
    <submittedName>
        <fullName evidence="4">DNA primase</fullName>
    </submittedName>
</protein>
<dbReference type="Proteomes" id="UP000253779">
    <property type="component" value="Chromosome"/>
</dbReference>
<sequence>MATIDRQTATLALAHALAAAGRGLPVFPLSATKLPALRSPHHGEQPPVHCRGECGLPGHGVHDATTDPAAVRALFAAAPRATGYGIACGRAPHRLIGIDLDIDTAYGNDSVGALRQLALQHLFTIPPTVTVLTPSGGRHLWLTGPADTPVPNSAGRLAPGIDVRGSGGYLVGPGSVTTHGRYRLAPGTARLTPAPCPRALLRLLTPPRRTTGTPGAPGTPGTSARETPPGRRGEGLIHFVLAAHEGQRNTRLFWAACRAYEHGFGDALADALTTAAIRTGLTEQEARAAIASAERLTRGRR</sequence>
<dbReference type="InterPro" id="IPR014820">
    <property type="entry name" value="PriCT_1"/>
</dbReference>
<evidence type="ECO:0000313" key="4">
    <source>
        <dbReference type="EMBL" id="AXI72776.1"/>
    </source>
</evidence>
<dbReference type="RefSeq" id="WP_114932009.1">
    <property type="nucleotide sequence ID" value="NZ_CP030930.1"/>
</dbReference>
<evidence type="ECO:0000259" key="3">
    <source>
        <dbReference type="SMART" id="SM00943"/>
    </source>
</evidence>
<reference evidence="4 5" key="1">
    <citation type="submission" date="2018-07" db="EMBL/GenBank/DDBJ databases">
        <title>Complete genome sequence of soil actinomycete Streptomyces cavourensis tj430.</title>
        <authorList>
            <person name="Wang P."/>
            <person name="Huang Y."/>
        </authorList>
    </citation>
    <scope>NUCLEOTIDE SEQUENCE [LARGE SCALE GENOMIC DNA]</scope>
    <source>
        <strain evidence="4 5">TJ430</strain>
    </source>
</reference>
<evidence type="ECO:0000259" key="2">
    <source>
        <dbReference type="SMART" id="SM00942"/>
    </source>
</evidence>
<evidence type="ECO:0000256" key="1">
    <source>
        <dbReference type="SAM" id="MobiDB-lite"/>
    </source>
</evidence>
<dbReference type="SMART" id="SM00942">
    <property type="entry name" value="PriCT_1"/>
    <property type="match status" value="1"/>
</dbReference>
<feature type="region of interest" description="Disordered" evidence="1">
    <location>
        <begin position="205"/>
        <end position="232"/>
    </location>
</feature>
<organism evidence="4 5">
    <name type="scientific">Streptomyces cavourensis</name>
    <dbReference type="NCBI Taxonomy" id="67258"/>
    <lineage>
        <taxon>Bacteria</taxon>
        <taxon>Bacillati</taxon>
        <taxon>Actinomycetota</taxon>
        <taxon>Actinomycetes</taxon>
        <taxon>Kitasatosporales</taxon>
        <taxon>Streptomycetaceae</taxon>
        <taxon>Streptomyces</taxon>
    </lineage>
</organism>
<evidence type="ECO:0000313" key="5">
    <source>
        <dbReference type="Proteomes" id="UP000253779"/>
    </source>
</evidence>
<feature type="compositionally biased region" description="Low complexity" evidence="1">
    <location>
        <begin position="205"/>
        <end position="222"/>
    </location>
</feature>
<proteinExistence type="predicted"/>
<dbReference type="SMART" id="SM00943">
    <property type="entry name" value="Prim-Pol"/>
    <property type="match status" value="1"/>
</dbReference>
<dbReference type="SUPFAM" id="SSF56747">
    <property type="entry name" value="Prim-pol domain"/>
    <property type="match status" value="1"/>
</dbReference>
<dbReference type="EMBL" id="CP030930">
    <property type="protein sequence ID" value="AXI72776.1"/>
    <property type="molecule type" value="Genomic_DNA"/>
</dbReference>
<dbReference type="InterPro" id="IPR015330">
    <property type="entry name" value="DNA_primase/pol_bifunc_N"/>
</dbReference>
<feature type="domain" description="Primase C-terminal 1" evidence="2">
    <location>
        <begin position="238"/>
        <end position="299"/>
    </location>
</feature>
<accession>A0AAD0Q5L3</accession>
<feature type="domain" description="DNA primase/polymerase bifunctional N-terminal" evidence="3">
    <location>
        <begin position="16"/>
        <end position="200"/>
    </location>
</feature>